<comment type="caution">
    <text evidence="2">The sequence shown here is derived from an EMBL/GenBank/DDBJ whole genome shotgun (WGS) entry which is preliminary data.</text>
</comment>
<dbReference type="EMBL" id="JABMKX010000030">
    <property type="protein sequence ID" value="NQX49690.1"/>
    <property type="molecule type" value="Genomic_DNA"/>
</dbReference>
<proteinExistence type="predicted"/>
<protein>
    <submittedName>
        <fullName evidence="2">Glycosyltransferase</fullName>
    </submittedName>
</protein>
<dbReference type="SUPFAM" id="SSF48452">
    <property type="entry name" value="TPR-like"/>
    <property type="match status" value="1"/>
</dbReference>
<feature type="domain" description="Glycosyltransferase 2-like" evidence="1">
    <location>
        <begin position="284"/>
        <end position="416"/>
    </location>
</feature>
<dbReference type="CDD" id="cd02511">
    <property type="entry name" value="Beta4Glucosyltransferase"/>
    <property type="match status" value="1"/>
</dbReference>
<dbReference type="Pfam" id="PF00535">
    <property type="entry name" value="Glycos_transf_2"/>
    <property type="match status" value="1"/>
</dbReference>
<name>A0ABX2DZ61_9BACL</name>
<evidence type="ECO:0000313" key="2">
    <source>
        <dbReference type="EMBL" id="NQX49690.1"/>
    </source>
</evidence>
<dbReference type="RefSeq" id="WP_173140963.1">
    <property type="nucleotide sequence ID" value="NZ_CP073365.1"/>
</dbReference>
<dbReference type="Proteomes" id="UP000711047">
    <property type="component" value="Unassembled WGS sequence"/>
</dbReference>
<organism evidence="2 3">
    <name type="scientific">Paenibacillus tritici</name>
    <dbReference type="NCBI Taxonomy" id="1873425"/>
    <lineage>
        <taxon>Bacteria</taxon>
        <taxon>Bacillati</taxon>
        <taxon>Bacillota</taxon>
        <taxon>Bacilli</taxon>
        <taxon>Bacillales</taxon>
        <taxon>Paenibacillaceae</taxon>
        <taxon>Paenibacillus</taxon>
    </lineage>
</organism>
<dbReference type="CDD" id="cd00761">
    <property type="entry name" value="Glyco_tranf_GTA_type"/>
    <property type="match status" value="1"/>
</dbReference>
<dbReference type="InterPro" id="IPR011990">
    <property type="entry name" value="TPR-like_helical_dom_sf"/>
</dbReference>
<accession>A0ABX2DZ61</accession>
<evidence type="ECO:0000313" key="3">
    <source>
        <dbReference type="Proteomes" id="UP000711047"/>
    </source>
</evidence>
<dbReference type="InterPro" id="IPR029044">
    <property type="entry name" value="Nucleotide-diphossugar_trans"/>
</dbReference>
<evidence type="ECO:0000259" key="1">
    <source>
        <dbReference type="Pfam" id="PF00535"/>
    </source>
</evidence>
<dbReference type="PANTHER" id="PTHR43630">
    <property type="entry name" value="POLY-BETA-1,6-N-ACETYL-D-GLUCOSAMINE SYNTHASE"/>
    <property type="match status" value="1"/>
</dbReference>
<reference evidence="2 3" key="1">
    <citation type="submission" date="2020-05" db="EMBL/GenBank/DDBJ databases">
        <title>Paenibacillus glebae, sp. nov., Paenibacillus humi sp. nov., Paenibacillus pedi sp. nov., Paenibacillus terrestris sp. nov. and Paenibacillus terricola sp. nov., isolated from a forest top soil sample.</title>
        <authorList>
            <person name="Qi S."/>
            <person name="Carlier A."/>
            <person name="Cnockaert M."/>
            <person name="Vandamme P."/>
        </authorList>
    </citation>
    <scope>NUCLEOTIDE SEQUENCE [LARGE SCALE GENOMIC DNA]</scope>
    <source>
        <strain evidence="2 3">LMG 29502</strain>
    </source>
</reference>
<dbReference type="SUPFAM" id="SSF53448">
    <property type="entry name" value="Nucleotide-diphospho-sugar transferases"/>
    <property type="match status" value="2"/>
</dbReference>
<sequence>MDQTKILIGSPICQKPAILKEFLDSLDELRTENLHIEYYFVDDNEDQAAKDLLHEFSQQHEQTHVMPYEITTGRYVRNDKTHYWPDELVWKVAGMKDGIIEYAKSHEFDYLFLIDSDLVVHPDTLEHLISAEKDIVSTIFWTKWQPDSPEMPQVWVSDHYTLYEMREGGKLEDEEIRKRTSEFLHKLRVPGLYEVGGLGACTLISRNALSAGVGFKKIPNLSLWGEDRHFCVRSAALGLTLYVDTHYPAYHIYRETDLDGVQAYKQRYPHHSRAIREGRSVTVSLCMIAKNEEDALQRGLPNIKDLMDEIIIVDTGSTDRTKEVAAEFGAKIYDFPWIDDFAAARNHAFSKATMDYIMWLDADDIILEEDQKLLRQTIRALNPTIDSVTMPYNIGVNPNGKVTFSLRRNRIVKRERNYQWYGAVHEYLNVYGNVIHSEAAVTHHKEKEYTDRNLQIYRRHQAAGKEFSIRDLYYFGNELRDNLFFEEAVEYYEKYLATGLGWVEDQIAACLKLSACYIRMYEREKAFESLFRTMIYDKPRAEACCRIGNIFYDQQPKQLEQAIFWYELAASLPKPTSALAFMEQNAWTWLPHLNLCLCYDKLGQYDKANDHNNQALAYEPDHPSMLLNKKYYEEKFAALKKEQQESTVRIPIYE</sequence>
<gene>
    <name evidence="2" type="ORF">HQN87_30780</name>
</gene>
<dbReference type="PANTHER" id="PTHR43630:SF2">
    <property type="entry name" value="GLYCOSYLTRANSFERASE"/>
    <property type="match status" value="1"/>
</dbReference>
<dbReference type="Gene3D" id="1.25.40.10">
    <property type="entry name" value="Tetratricopeptide repeat domain"/>
    <property type="match status" value="1"/>
</dbReference>
<dbReference type="InterPro" id="IPR001173">
    <property type="entry name" value="Glyco_trans_2-like"/>
</dbReference>
<dbReference type="Gene3D" id="3.90.550.10">
    <property type="entry name" value="Spore Coat Polysaccharide Biosynthesis Protein SpsA, Chain A"/>
    <property type="match status" value="2"/>
</dbReference>
<keyword evidence="3" id="KW-1185">Reference proteome</keyword>